<dbReference type="SUPFAM" id="SSF54593">
    <property type="entry name" value="Glyoxalase/Bleomycin resistance protein/Dihydroxybiphenyl dioxygenase"/>
    <property type="match status" value="2"/>
</dbReference>
<proteinExistence type="predicted"/>
<dbReference type="Proteomes" id="UP000633219">
    <property type="component" value="Unassembled WGS sequence"/>
</dbReference>
<comment type="caution">
    <text evidence="2">The sequence shown here is derived from an EMBL/GenBank/DDBJ whole genome shotgun (WGS) entry which is preliminary data.</text>
</comment>
<dbReference type="PANTHER" id="PTHR33993">
    <property type="entry name" value="GLYOXALASE-RELATED"/>
    <property type="match status" value="1"/>
</dbReference>
<dbReference type="Gene3D" id="3.10.180.10">
    <property type="entry name" value="2,3-Dihydroxybiphenyl 1,2-Dioxygenase, domain 1"/>
    <property type="match status" value="2"/>
</dbReference>
<dbReference type="EMBL" id="JAEQNC010000013">
    <property type="protein sequence ID" value="MBL0374443.1"/>
    <property type="molecule type" value="Genomic_DNA"/>
</dbReference>
<dbReference type="InterPro" id="IPR052164">
    <property type="entry name" value="Anthracycline_SecMetBiosynth"/>
</dbReference>
<feature type="domain" description="VOC" evidence="1">
    <location>
        <begin position="5"/>
        <end position="122"/>
    </location>
</feature>
<organism evidence="2 3">
    <name type="scientific">Rhizobium setariae</name>
    <dbReference type="NCBI Taxonomy" id="2801340"/>
    <lineage>
        <taxon>Bacteria</taxon>
        <taxon>Pseudomonadati</taxon>
        <taxon>Pseudomonadota</taxon>
        <taxon>Alphaproteobacteria</taxon>
        <taxon>Hyphomicrobiales</taxon>
        <taxon>Rhizobiaceae</taxon>
        <taxon>Rhizobium/Agrobacterium group</taxon>
        <taxon>Rhizobium</taxon>
    </lineage>
</organism>
<keyword evidence="3" id="KW-1185">Reference proteome</keyword>
<protein>
    <submittedName>
        <fullName evidence="2">VOC family protein</fullName>
    </submittedName>
</protein>
<sequence>MAHGSFVWYELSTTNLDGAVDFYSRIVGWQPKDAAMPGMDYRLFQMGEVPIAGVMHHPDALLEAGVPPVWFGYVGVKDVDAAAKKAEALGGSIEQPPTDIPGIGRFAVIKDPHGAIISLFYSDSPPPESPFGQAPGRIGWNELYAGDLDGAWAFYSALFGWTKGEAMDMGDMGIYQLFEHEGNAIGGMMKKPDGVPQPAWLYYFNVPNLTAAMKALEAAGGKILSGPMEVPGGDHIAQASDPQGGAFALVGKLG</sequence>
<dbReference type="CDD" id="cd07247">
    <property type="entry name" value="SgaA_N_like"/>
    <property type="match status" value="2"/>
</dbReference>
<dbReference type="InterPro" id="IPR029068">
    <property type="entry name" value="Glyas_Bleomycin-R_OHBP_Dase"/>
</dbReference>
<dbReference type="InterPro" id="IPR037523">
    <property type="entry name" value="VOC_core"/>
</dbReference>
<evidence type="ECO:0000259" key="1">
    <source>
        <dbReference type="PROSITE" id="PS51819"/>
    </source>
</evidence>
<accession>A0A936YPQ9</accession>
<dbReference type="RefSeq" id="WP_201662879.1">
    <property type="nucleotide sequence ID" value="NZ_JAEQNC010000013.1"/>
</dbReference>
<dbReference type="PROSITE" id="PS51819">
    <property type="entry name" value="VOC"/>
    <property type="match status" value="2"/>
</dbReference>
<evidence type="ECO:0000313" key="2">
    <source>
        <dbReference type="EMBL" id="MBL0374443.1"/>
    </source>
</evidence>
<dbReference type="PANTHER" id="PTHR33993:SF14">
    <property type="entry name" value="GB|AAF24581.1"/>
    <property type="match status" value="1"/>
</dbReference>
<feature type="domain" description="VOC" evidence="1">
    <location>
        <begin position="137"/>
        <end position="252"/>
    </location>
</feature>
<name>A0A936YPQ9_9HYPH</name>
<dbReference type="AlphaFoldDB" id="A0A936YPQ9"/>
<reference evidence="2" key="1">
    <citation type="submission" date="2021-01" db="EMBL/GenBank/DDBJ databases">
        <title>Rhizobium sp. strain KVB221 16S ribosomal RNA gene Genome sequencing and assembly.</title>
        <authorList>
            <person name="Kang M."/>
        </authorList>
    </citation>
    <scope>NUCLEOTIDE SEQUENCE</scope>
    <source>
        <strain evidence="2">KVB221</strain>
    </source>
</reference>
<evidence type="ECO:0000313" key="3">
    <source>
        <dbReference type="Proteomes" id="UP000633219"/>
    </source>
</evidence>
<gene>
    <name evidence="2" type="ORF">JJB09_20735</name>
</gene>
<dbReference type="InterPro" id="IPR004360">
    <property type="entry name" value="Glyas_Fos-R_dOase_dom"/>
</dbReference>
<dbReference type="Pfam" id="PF00903">
    <property type="entry name" value="Glyoxalase"/>
    <property type="match status" value="2"/>
</dbReference>